<evidence type="ECO:0000259" key="11">
    <source>
        <dbReference type="Pfam" id="PF07055"/>
    </source>
</evidence>
<keyword evidence="5" id="KW-0276">Fatty acid metabolism</keyword>
<evidence type="ECO:0000259" key="12">
    <source>
        <dbReference type="Pfam" id="PF12241"/>
    </source>
</evidence>
<keyword evidence="4" id="KW-0444">Lipid biosynthesis</keyword>
<evidence type="ECO:0000256" key="4">
    <source>
        <dbReference type="ARBA" id="ARBA00022516"/>
    </source>
</evidence>
<reference evidence="14" key="1">
    <citation type="journal article" date="2015" name="Nature">
        <title>Complex archaea that bridge the gap between prokaryotes and eukaryotes.</title>
        <authorList>
            <person name="Spang A."/>
            <person name="Saw J.H."/>
            <person name="Jorgensen S.L."/>
            <person name="Zaremba-Niedzwiedzka K."/>
            <person name="Martijn J."/>
            <person name="Lind A.E."/>
            <person name="van Eijk R."/>
            <person name="Schleper C."/>
            <person name="Guy L."/>
            <person name="Ettema T.J."/>
        </authorList>
    </citation>
    <scope>NUCLEOTIDE SEQUENCE</scope>
</reference>
<evidence type="ECO:0000256" key="3">
    <source>
        <dbReference type="ARBA" id="ARBA00011983"/>
    </source>
</evidence>
<name>A0A0F9IT10_9ZZZZ</name>
<dbReference type="AlphaFoldDB" id="A0A0F9IT10"/>
<dbReference type="Gene3D" id="3.40.50.720">
    <property type="entry name" value="NAD(P)-binding Rossmann-like Domain"/>
    <property type="match status" value="1"/>
</dbReference>
<gene>
    <name evidence="14" type="ORF">LCGC14_1906780</name>
</gene>
<dbReference type="InterPro" id="IPR024906">
    <property type="entry name" value="Eno_Rdtase_FAD-bd_dom"/>
</dbReference>
<evidence type="ECO:0000259" key="13">
    <source>
        <dbReference type="Pfam" id="PF12242"/>
    </source>
</evidence>
<dbReference type="FunFam" id="3.40.50.720:FF:000221">
    <property type="entry name" value="Enoyl-[acyl-carrier-protein] reductase [NADH]"/>
    <property type="match status" value="1"/>
</dbReference>
<dbReference type="Pfam" id="PF07055">
    <property type="entry name" value="Eno-Rase_FAD_bd"/>
    <property type="match status" value="1"/>
</dbReference>
<accession>A0A0F9IT10</accession>
<dbReference type="EMBL" id="LAZR01020066">
    <property type="protein sequence ID" value="KKL90227.1"/>
    <property type="molecule type" value="Genomic_DNA"/>
</dbReference>
<evidence type="ECO:0000256" key="10">
    <source>
        <dbReference type="ARBA" id="ARBA00060887"/>
    </source>
</evidence>
<keyword evidence="7" id="KW-0520">NAD</keyword>
<evidence type="ECO:0000256" key="9">
    <source>
        <dbReference type="ARBA" id="ARBA00023160"/>
    </source>
</evidence>
<evidence type="ECO:0000256" key="5">
    <source>
        <dbReference type="ARBA" id="ARBA00022832"/>
    </source>
</evidence>
<keyword evidence="8" id="KW-0443">Lipid metabolism</keyword>
<dbReference type="Pfam" id="PF12242">
    <property type="entry name" value="Eno-Rase_NADH_b"/>
    <property type="match status" value="1"/>
</dbReference>
<keyword evidence="9" id="KW-0275">Fatty acid biosynthesis</keyword>
<dbReference type="GO" id="GO:0006633">
    <property type="term" value="P:fatty acid biosynthetic process"/>
    <property type="evidence" value="ECO:0007669"/>
    <property type="project" value="UniProtKB-KW"/>
</dbReference>
<comment type="subunit">
    <text evidence="2">Monomer.</text>
</comment>
<dbReference type="NCBIfam" id="NF043048">
    <property type="entry name" value="EnoyACPredFabV"/>
    <property type="match status" value="1"/>
</dbReference>
<evidence type="ECO:0000256" key="1">
    <source>
        <dbReference type="ARBA" id="ARBA00005189"/>
    </source>
</evidence>
<dbReference type="GO" id="GO:0004318">
    <property type="term" value="F:enoyl-[acyl-carrier-protein] reductase (NADH) activity"/>
    <property type="evidence" value="ECO:0007669"/>
    <property type="project" value="TreeGrafter"/>
</dbReference>
<feature type="domain" description="Trans-2-enoyl-CoA reductase-like NAD(P)H binding" evidence="13">
    <location>
        <begin position="2"/>
        <end position="79"/>
    </location>
</feature>
<dbReference type="GO" id="GO:0050343">
    <property type="term" value="F:trans-2-enoyl-CoA reductase (NADH) activity"/>
    <property type="evidence" value="ECO:0007669"/>
    <property type="project" value="UniProtKB-EC"/>
</dbReference>
<evidence type="ECO:0000256" key="2">
    <source>
        <dbReference type="ARBA" id="ARBA00011245"/>
    </source>
</evidence>
<feature type="domain" description="Enoyl reductase FAD binding" evidence="11">
    <location>
        <begin position="323"/>
        <end position="386"/>
    </location>
</feature>
<dbReference type="PANTHER" id="PTHR37480:SF1">
    <property type="entry name" value="ENOYL-[ACYL-CARRIER-PROTEIN] REDUCTASE [NADH]"/>
    <property type="match status" value="1"/>
</dbReference>
<dbReference type="InterPro" id="IPR050048">
    <property type="entry name" value="FabV-like_NADH_b"/>
</dbReference>
<proteinExistence type="inferred from homology"/>
<protein>
    <recommendedName>
        <fullName evidence="3">trans-2-enoyl-CoA reductase (NAD(+))</fullName>
        <ecNumber evidence="3">1.3.1.44</ecNumber>
    </recommendedName>
</protein>
<comment type="caution">
    <text evidence="14">The sequence shown here is derived from an EMBL/GenBank/DDBJ whole genome shotgun (WGS) entry which is preliminary data.</text>
</comment>
<evidence type="ECO:0000256" key="8">
    <source>
        <dbReference type="ARBA" id="ARBA00023098"/>
    </source>
</evidence>
<dbReference type="Pfam" id="PF12241">
    <property type="entry name" value="Enoyl_reductase"/>
    <property type="match status" value="1"/>
</dbReference>
<organism evidence="14">
    <name type="scientific">marine sediment metagenome</name>
    <dbReference type="NCBI Taxonomy" id="412755"/>
    <lineage>
        <taxon>unclassified sequences</taxon>
        <taxon>metagenomes</taxon>
        <taxon>ecological metagenomes</taxon>
    </lineage>
</organism>
<evidence type="ECO:0000256" key="7">
    <source>
        <dbReference type="ARBA" id="ARBA00023027"/>
    </source>
</evidence>
<dbReference type="GO" id="GO:0051287">
    <property type="term" value="F:NAD binding"/>
    <property type="evidence" value="ECO:0007669"/>
    <property type="project" value="TreeGrafter"/>
</dbReference>
<comment type="pathway">
    <text evidence="1">Lipid metabolism.</text>
</comment>
<dbReference type="PANTHER" id="PTHR37480">
    <property type="entry name" value="ENOYL-[ACYL-CARRIER-PROTEIN] REDUCTASE [NADH]"/>
    <property type="match status" value="1"/>
</dbReference>
<sequence length="397" mass="43279">MVIKPKIRGFICTNAHPAGCAEHVQEQINYVKQQGALKSAPKNVLVIGASTGYGLASRITAAFGGGAKTLGIFFEKEGTDRKTGSAGWYNTAAFQEAADEAGLWSKNINGDAFSNEIKQKAIDTIKADLGKIDCIIYSLASPRRTDPNSGEVFSSTLKPIGSAVTTKNLNTSKREIDEITVEAANQGDIDNTIKVMGGEDWEMWIDALKEADVLADNFKTTAYTYIGKELTWPIYGHATIGKAKEDLDRATAAIKESTKDLNGEAYVSSLNAVVTQASSAIPIMPLYISALFKVMKADGTYEGTIEQIHALFSENLYGESPRFDDGGHLFQNYKELEDDVQARVQAVWDSVDTSSIDELTDYVGYHNEFLRLFGFGIDGVDYDQDIDSVKPIANMID</sequence>
<evidence type="ECO:0000256" key="6">
    <source>
        <dbReference type="ARBA" id="ARBA00023002"/>
    </source>
</evidence>
<dbReference type="InterPro" id="IPR024910">
    <property type="entry name" value="Enoyl-CoA_Rdtase_cat_dom"/>
</dbReference>
<evidence type="ECO:0000313" key="14">
    <source>
        <dbReference type="EMBL" id="KKL90227.1"/>
    </source>
</evidence>
<keyword evidence="6" id="KW-0560">Oxidoreductase</keyword>
<dbReference type="InterPro" id="IPR010758">
    <property type="entry name" value="Trans-2-enoyl-CoA_reductase"/>
</dbReference>
<dbReference type="EC" id="1.3.1.44" evidence="3"/>
<dbReference type="HAMAP" id="MF_01838">
    <property type="entry name" value="FabV_reductase"/>
    <property type="match status" value="1"/>
</dbReference>
<feature type="domain" description="Trans-2-enoyl-CoA reductase catalytic" evidence="12">
    <location>
        <begin position="82"/>
        <end position="317"/>
    </location>
</feature>
<dbReference type="NCBIfam" id="NF010177">
    <property type="entry name" value="PRK13656.1"/>
    <property type="match status" value="1"/>
</dbReference>
<comment type="similarity">
    <text evidence="10">Belongs to the TER reductase family.</text>
</comment>